<dbReference type="InterPro" id="IPR003718">
    <property type="entry name" value="OsmC/Ohr_fam"/>
</dbReference>
<dbReference type="GO" id="GO:0006979">
    <property type="term" value="P:response to oxidative stress"/>
    <property type="evidence" value="ECO:0007669"/>
    <property type="project" value="InterPro"/>
</dbReference>
<reference evidence="1 2" key="2">
    <citation type="journal article" date="2015" name="Antonie Van Leeuwenhoek">
        <title>Thioclava indica sp. nov., isolated from surface seawater of the Indian Ocean.</title>
        <authorList>
            <person name="Liu Y."/>
            <person name="Lai Q."/>
            <person name="Du J."/>
            <person name="Xu H."/>
            <person name="Jiang L."/>
            <person name="Shao Z."/>
        </authorList>
    </citation>
    <scope>NUCLEOTIDE SEQUENCE [LARGE SCALE GENOMIC DNA]</scope>
    <source>
        <strain evidence="1 2">13D2W-2</strain>
    </source>
</reference>
<protein>
    <submittedName>
        <fullName evidence="1">OsmC family protein</fullName>
    </submittedName>
</protein>
<proteinExistence type="predicted"/>
<keyword evidence="2" id="KW-1185">Reference proteome</keyword>
<dbReference type="STRING" id="1317124.DW2_02080"/>
<dbReference type="OrthoDB" id="9807532at2"/>
<dbReference type="InterPro" id="IPR036102">
    <property type="entry name" value="OsmC/Ohrsf"/>
</dbReference>
<gene>
    <name evidence="1" type="ORF">DW2_02080</name>
</gene>
<dbReference type="EMBL" id="AQRC01000001">
    <property type="protein sequence ID" value="KFE36908.1"/>
    <property type="molecule type" value="Genomic_DNA"/>
</dbReference>
<dbReference type="Gene3D" id="3.30.300.20">
    <property type="match status" value="1"/>
</dbReference>
<dbReference type="InterPro" id="IPR015946">
    <property type="entry name" value="KH_dom-like_a/b"/>
</dbReference>
<dbReference type="InterPro" id="IPR019904">
    <property type="entry name" value="Peroxiredoxin_OsmC"/>
</dbReference>
<dbReference type="PANTHER" id="PTHR42830:SF1">
    <property type="entry name" value="OSMOTICALLY INDUCIBLE FAMILY PROTEIN"/>
    <property type="match status" value="1"/>
</dbReference>
<dbReference type="RefSeq" id="WP_038143063.1">
    <property type="nucleotide sequence ID" value="NZ_AQRC01000001.1"/>
</dbReference>
<dbReference type="PANTHER" id="PTHR42830">
    <property type="entry name" value="OSMOTICALLY INDUCIBLE FAMILY PROTEIN"/>
    <property type="match status" value="1"/>
</dbReference>
<dbReference type="eggNOG" id="COG1764">
    <property type="taxonomic scope" value="Bacteria"/>
</dbReference>
<comment type="caution">
    <text evidence="1">The sequence shown here is derived from an EMBL/GenBank/DDBJ whole genome shotgun (WGS) entry which is preliminary data.</text>
</comment>
<dbReference type="InterPro" id="IPR052707">
    <property type="entry name" value="OsmC_Ohr_Peroxiredoxin"/>
</dbReference>
<dbReference type="SUPFAM" id="SSF82784">
    <property type="entry name" value="OsmC-like"/>
    <property type="match status" value="1"/>
</dbReference>
<dbReference type="PATRIC" id="fig|1317124.6.peg.417"/>
<evidence type="ECO:0000313" key="1">
    <source>
        <dbReference type="EMBL" id="KFE36908.1"/>
    </source>
</evidence>
<dbReference type="Proteomes" id="UP000028607">
    <property type="component" value="Unassembled WGS sequence"/>
</dbReference>
<evidence type="ECO:0000313" key="2">
    <source>
        <dbReference type="Proteomes" id="UP000028607"/>
    </source>
</evidence>
<dbReference type="Pfam" id="PF02566">
    <property type="entry name" value="OsmC"/>
    <property type="match status" value="1"/>
</dbReference>
<organism evidence="1 2">
    <name type="scientific">Thioclava atlantica</name>
    <dbReference type="NCBI Taxonomy" id="1317124"/>
    <lineage>
        <taxon>Bacteria</taxon>
        <taxon>Pseudomonadati</taxon>
        <taxon>Pseudomonadota</taxon>
        <taxon>Alphaproteobacteria</taxon>
        <taxon>Rhodobacterales</taxon>
        <taxon>Paracoccaceae</taxon>
        <taxon>Thioclava</taxon>
    </lineage>
</organism>
<name>A0A085U1R1_9RHOB</name>
<dbReference type="NCBIfam" id="TIGR03562">
    <property type="entry name" value="osmo_induc_OsmC"/>
    <property type="match status" value="1"/>
</dbReference>
<dbReference type="AlphaFoldDB" id="A0A085U1R1"/>
<dbReference type="GO" id="GO:0004601">
    <property type="term" value="F:peroxidase activity"/>
    <property type="evidence" value="ECO:0007669"/>
    <property type="project" value="InterPro"/>
</dbReference>
<sequence>MIRKHASAHWEGPIKDGKGTISTESGALEDQPYGFATRFEGKPGSNPEELIGAAHAACFSMALSLGLEQAGISDIVIDTKAEVSLDKEGEGFAVKKSALATHVSGTGDEAAIRKAAEEAKAGCPISKLLDCEITLELTIN</sequence>
<accession>A0A085U1R1</accession>
<reference evidence="2" key="1">
    <citation type="submission" date="2013-04" db="EMBL/GenBank/DDBJ databases">
        <title>Thioclava sp. 13D2W-2 Genome Sequencing.</title>
        <authorList>
            <person name="Lai Q."/>
            <person name="Li G."/>
            <person name="Shao Z."/>
        </authorList>
    </citation>
    <scope>NUCLEOTIDE SEQUENCE [LARGE SCALE GENOMIC DNA]</scope>
    <source>
        <strain evidence="2">13D2W-2</strain>
    </source>
</reference>